<dbReference type="PANTHER" id="PTHR44216:SF3">
    <property type="entry name" value="PROTEIN O-MANNOSYL-TRANSFERASE TMTC2"/>
    <property type="match status" value="1"/>
</dbReference>
<sequence>MRLVNRAIQTNPDLFHNAWTASFFNDFWGTPLTHPGSHKSYRPLCVLSYRFNYLLGGFNPWGYHAFNVLLHVITTALFAYLCLRLFKGRKIPSYIASLTFAVHPIHTEAVAGLVGRAELGAAMFFLLSLLAYQKHALTANGHTWQFVSLGLATCAMLSKETGVTVIGVCAVAHVCAWNSGTHRTKEKMVSRN</sequence>
<name>A0A7R8W2Z4_9CRUS</name>
<dbReference type="Pfam" id="PF13231">
    <property type="entry name" value="PMT_2"/>
    <property type="match status" value="1"/>
</dbReference>
<dbReference type="AlphaFoldDB" id="A0A7R8W2Z4"/>
<feature type="domain" description="Glycosyltransferase RgtA/B/C/D-like" evidence="1">
    <location>
        <begin position="50"/>
        <end position="179"/>
    </location>
</feature>
<dbReference type="InterPro" id="IPR038731">
    <property type="entry name" value="RgtA/B/C-like"/>
</dbReference>
<accession>A0A7R8W2Z4</accession>
<gene>
    <name evidence="2" type="ORF">CTOB1V02_LOCUS198</name>
</gene>
<dbReference type="EMBL" id="OB660034">
    <property type="protein sequence ID" value="CAD7222182.1"/>
    <property type="molecule type" value="Genomic_DNA"/>
</dbReference>
<dbReference type="GO" id="GO:0000030">
    <property type="term" value="F:mannosyltransferase activity"/>
    <property type="evidence" value="ECO:0007669"/>
    <property type="project" value="TreeGrafter"/>
</dbReference>
<evidence type="ECO:0000259" key="1">
    <source>
        <dbReference type="Pfam" id="PF13231"/>
    </source>
</evidence>
<proteinExistence type="predicted"/>
<dbReference type="GO" id="GO:0005789">
    <property type="term" value="C:endoplasmic reticulum membrane"/>
    <property type="evidence" value="ECO:0007669"/>
    <property type="project" value="TreeGrafter"/>
</dbReference>
<evidence type="ECO:0000313" key="2">
    <source>
        <dbReference type="EMBL" id="CAD7222182.1"/>
    </source>
</evidence>
<dbReference type="GO" id="GO:0035269">
    <property type="term" value="P:protein O-linked glycosylation via mannose"/>
    <property type="evidence" value="ECO:0007669"/>
    <property type="project" value="TreeGrafter"/>
</dbReference>
<dbReference type="OrthoDB" id="66906at2759"/>
<dbReference type="PANTHER" id="PTHR44216">
    <property type="entry name" value="PROTEIN O-MANNOSYL-TRANSFERASE TMTC2"/>
    <property type="match status" value="1"/>
</dbReference>
<organism evidence="2">
    <name type="scientific">Cyprideis torosa</name>
    <dbReference type="NCBI Taxonomy" id="163714"/>
    <lineage>
        <taxon>Eukaryota</taxon>
        <taxon>Metazoa</taxon>
        <taxon>Ecdysozoa</taxon>
        <taxon>Arthropoda</taxon>
        <taxon>Crustacea</taxon>
        <taxon>Oligostraca</taxon>
        <taxon>Ostracoda</taxon>
        <taxon>Podocopa</taxon>
        <taxon>Podocopida</taxon>
        <taxon>Cytherocopina</taxon>
        <taxon>Cytheroidea</taxon>
        <taxon>Cytherideidae</taxon>
        <taxon>Cyprideis</taxon>
    </lineage>
</organism>
<protein>
    <recommendedName>
        <fullName evidence="1">Glycosyltransferase RgtA/B/C/D-like domain-containing protein</fullName>
    </recommendedName>
</protein>
<dbReference type="InterPro" id="IPR052384">
    <property type="entry name" value="TMTC_O-mannosyltransferase"/>
</dbReference>
<reference evidence="2" key="1">
    <citation type="submission" date="2020-11" db="EMBL/GenBank/DDBJ databases">
        <authorList>
            <person name="Tran Van P."/>
        </authorList>
    </citation>
    <scope>NUCLEOTIDE SEQUENCE</scope>
</reference>